<keyword evidence="4" id="KW-1185">Reference proteome</keyword>
<feature type="compositionally biased region" description="Polar residues" evidence="1">
    <location>
        <begin position="110"/>
        <end position="133"/>
    </location>
</feature>
<reference evidence="3" key="1">
    <citation type="submission" date="2020-05" db="EMBL/GenBank/DDBJ databases">
        <title>Mycena genomes resolve the evolution of fungal bioluminescence.</title>
        <authorList>
            <person name="Tsai I.J."/>
        </authorList>
    </citation>
    <scope>NUCLEOTIDE SEQUENCE</scope>
    <source>
        <strain evidence="3">160909Yilan</strain>
    </source>
</reference>
<feature type="region of interest" description="Disordered" evidence="1">
    <location>
        <begin position="109"/>
        <end position="196"/>
    </location>
</feature>
<dbReference type="Proteomes" id="UP000623467">
    <property type="component" value="Unassembled WGS sequence"/>
</dbReference>
<dbReference type="InterPro" id="IPR045341">
    <property type="entry name" value="DUF6532"/>
</dbReference>
<dbReference type="EMBL" id="JACAZH010000006">
    <property type="protein sequence ID" value="KAF7367106.1"/>
    <property type="molecule type" value="Genomic_DNA"/>
</dbReference>
<evidence type="ECO:0000313" key="4">
    <source>
        <dbReference type="Proteomes" id="UP000623467"/>
    </source>
</evidence>
<accession>A0A8H7DD14</accession>
<protein>
    <recommendedName>
        <fullName evidence="2">DUF6532 domain-containing protein</fullName>
    </recommendedName>
</protein>
<proteinExistence type="predicted"/>
<dbReference type="Pfam" id="PF20149">
    <property type="entry name" value="DUF6532"/>
    <property type="match status" value="1"/>
</dbReference>
<evidence type="ECO:0000256" key="1">
    <source>
        <dbReference type="SAM" id="MobiDB-lite"/>
    </source>
</evidence>
<dbReference type="AlphaFoldDB" id="A0A8H7DD14"/>
<feature type="region of interest" description="Disordered" evidence="1">
    <location>
        <begin position="1"/>
        <end position="46"/>
    </location>
</feature>
<gene>
    <name evidence="3" type="ORF">MSAN_00970200</name>
</gene>
<sequence length="497" mass="55379">MPDATVQNRQPSGALSASNMFNPEEEDEIFGDPDADLSDDVDDPTPSNVMIAQPLVMSTLPISSAAQNQSQFMTPQNLRVFPRASENMSSTDIQLPAPRRLVRRAKPTYTDLSSPHDLSSPTSHLQPPASTARQPLVHRTNIFGPGLHDDRQRPRQSSGGSQKENTVHFETLSEDESGEPARPLKKSRKEPGARSIKSIDSTRIPVIEKAYDYIALNVLTEKDRTWLHGRADLAILVQEAVDWSIVDLKLNPDDFGPVTEEEQDLARCRERIYGTRREFKELARVIITGPDGYEFQKCSSKASKEEQDRVATSNRALVAKLTEKSAFVFADPDDRTVKNSMYQHASIGALICRALFASLLSPGMQYPDFFDDTFPQASEEAVSQHKPTLSLVTLAFAVTAPSWSTPVAIFWAKIFSRKVYKKHSDAELNTLREWRKFTSNPTVIPGDGPVRTAPATFLTRTLQENMYAEARYNLLKDVVAPVPSAEVMDQSDFALNQ</sequence>
<name>A0A8H7DD14_9AGAR</name>
<comment type="caution">
    <text evidence="3">The sequence shown here is derived from an EMBL/GenBank/DDBJ whole genome shotgun (WGS) entry which is preliminary data.</text>
</comment>
<feature type="compositionally biased region" description="Acidic residues" evidence="1">
    <location>
        <begin position="23"/>
        <end position="43"/>
    </location>
</feature>
<dbReference type="OrthoDB" id="3049795at2759"/>
<evidence type="ECO:0000313" key="3">
    <source>
        <dbReference type="EMBL" id="KAF7367106.1"/>
    </source>
</evidence>
<feature type="compositionally biased region" description="Polar residues" evidence="1">
    <location>
        <begin position="155"/>
        <end position="164"/>
    </location>
</feature>
<organism evidence="3 4">
    <name type="scientific">Mycena sanguinolenta</name>
    <dbReference type="NCBI Taxonomy" id="230812"/>
    <lineage>
        <taxon>Eukaryota</taxon>
        <taxon>Fungi</taxon>
        <taxon>Dikarya</taxon>
        <taxon>Basidiomycota</taxon>
        <taxon>Agaricomycotina</taxon>
        <taxon>Agaricomycetes</taxon>
        <taxon>Agaricomycetidae</taxon>
        <taxon>Agaricales</taxon>
        <taxon>Marasmiineae</taxon>
        <taxon>Mycenaceae</taxon>
        <taxon>Mycena</taxon>
    </lineage>
</organism>
<evidence type="ECO:0000259" key="2">
    <source>
        <dbReference type="Pfam" id="PF20149"/>
    </source>
</evidence>
<feature type="domain" description="DUF6532" evidence="2">
    <location>
        <begin position="252"/>
        <end position="404"/>
    </location>
</feature>
<feature type="compositionally biased region" description="Polar residues" evidence="1">
    <location>
        <begin position="1"/>
        <end position="21"/>
    </location>
</feature>